<evidence type="ECO:0000313" key="7">
    <source>
        <dbReference type="Proteomes" id="UP001171916"/>
    </source>
</evidence>
<dbReference type="PANTHER" id="PTHR43630:SF1">
    <property type="entry name" value="POLY-BETA-1,6-N-ACETYL-D-GLUCOSAMINE SYNTHASE"/>
    <property type="match status" value="1"/>
</dbReference>
<dbReference type="InterPro" id="IPR029044">
    <property type="entry name" value="Nucleotide-diphossugar_trans"/>
</dbReference>
<feature type="transmembrane region" description="Helical" evidence="4">
    <location>
        <begin position="357"/>
        <end position="373"/>
    </location>
</feature>
<evidence type="ECO:0000256" key="2">
    <source>
        <dbReference type="ARBA" id="ARBA00022676"/>
    </source>
</evidence>
<comment type="similarity">
    <text evidence="1">Belongs to the glycosyltransferase 2 family.</text>
</comment>
<keyword evidence="2 6" id="KW-0328">Glycosyltransferase</keyword>
<dbReference type="PANTHER" id="PTHR43630">
    <property type="entry name" value="POLY-BETA-1,6-N-ACETYL-D-GLUCOSAMINE SYNTHASE"/>
    <property type="match status" value="1"/>
</dbReference>
<keyword evidence="4" id="KW-1133">Transmembrane helix</keyword>
<accession>A0ABT7YF63</accession>
<evidence type="ECO:0000259" key="5">
    <source>
        <dbReference type="Pfam" id="PF00535"/>
    </source>
</evidence>
<dbReference type="InterPro" id="IPR001173">
    <property type="entry name" value="Glyco_trans_2-like"/>
</dbReference>
<feature type="transmembrane region" description="Helical" evidence="4">
    <location>
        <begin position="288"/>
        <end position="311"/>
    </location>
</feature>
<dbReference type="Pfam" id="PF00535">
    <property type="entry name" value="Glycos_transf_2"/>
    <property type="match status" value="1"/>
</dbReference>
<comment type="caution">
    <text evidence="6">The sequence shown here is derived from an EMBL/GenBank/DDBJ whole genome shotgun (WGS) entry which is preliminary data.</text>
</comment>
<organism evidence="6 7">
    <name type="scientific">Algoriphagus sediminis</name>
    <dbReference type="NCBI Taxonomy" id="3057113"/>
    <lineage>
        <taxon>Bacteria</taxon>
        <taxon>Pseudomonadati</taxon>
        <taxon>Bacteroidota</taxon>
        <taxon>Cytophagia</taxon>
        <taxon>Cytophagales</taxon>
        <taxon>Cyclobacteriaceae</taxon>
        <taxon>Algoriphagus</taxon>
    </lineage>
</organism>
<dbReference type="RefSeq" id="WP_290001114.1">
    <property type="nucleotide sequence ID" value="NZ_JAUEPH010000005.1"/>
</dbReference>
<keyword evidence="4" id="KW-0812">Transmembrane</keyword>
<dbReference type="SUPFAM" id="SSF53448">
    <property type="entry name" value="Nucleotide-diphospho-sugar transferases"/>
    <property type="match status" value="1"/>
</dbReference>
<protein>
    <submittedName>
        <fullName evidence="6">Glycosyltransferase</fullName>
        <ecNumber evidence="6">2.4.-.-</ecNumber>
    </submittedName>
</protein>
<dbReference type="Proteomes" id="UP001171916">
    <property type="component" value="Unassembled WGS sequence"/>
</dbReference>
<dbReference type="GO" id="GO:0016757">
    <property type="term" value="F:glycosyltransferase activity"/>
    <property type="evidence" value="ECO:0007669"/>
    <property type="project" value="UniProtKB-KW"/>
</dbReference>
<keyword evidence="7" id="KW-1185">Reference proteome</keyword>
<name>A0ABT7YF63_9BACT</name>
<feature type="domain" description="Glycosyltransferase 2-like" evidence="5">
    <location>
        <begin position="48"/>
        <end position="182"/>
    </location>
</feature>
<evidence type="ECO:0000256" key="1">
    <source>
        <dbReference type="ARBA" id="ARBA00006739"/>
    </source>
</evidence>
<sequence>MELFLLLVLFGLGLSIQMIYLIFIFGRLLTFSHRNRKETSPEKLESVTVAIAARNEKERLQTLIPELFKQDYKDFEVLIIDDRSTDGTHELLQDMLNIYPRLRTVTVDYTPDHVTSKKYALTLGIKVSSNDIILLTDADCVPVSKDWIRLMTEPVRERGKIYSIGYSGYEQKSGFLNSWIQFETLLTALYYLSFGLWKAPFMGVGRNLCYRKDHFMKVKAFKDIWHLEGGDDDLFVNKYANSRNAEVVIHPNSITLSQPKTNTKSYLVQKKRHLHIGKYYKFKDKRKIGMYTLSHALFWIGGIGLLIYSGINQNWEQFFVVYGIILIRTLLLSLLFKQAAKKVQGYGSFKLTWLHDFLYLGYFWILGAISHQAKTVKWN</sequence>
<dbReference type="EMBL" id="JAUEPH010000005">
    <property type="protein sequence ID" value="MDN3205138.1"/>
    <property type="molecule type" value="Genomic_DNA"/>
</dbReference>
<gene>
    <name evidence="6" type="ORF">QVH07_13325</name>
</gene>
<feature type="transmembrane region" description="Helical" evidence="4">
    <location>
        <begin position="6"/>
        <end position="29"/>
    </location>
</feature>
<evidence type="ECO:0000313" key="6">
    <source>
        <dbReference type="EMBL" id="MDN3205138.1"/>
    </source>
</evidence>
<reference evidence="6" key="1">
    <citation type="submission" date="2023-06" db="EMBL/GenBank/DDBJ databases">
        <title>Robiginitalea aurantiacus sp. nov. and Algoriphagus sediminis sp. nov., isolated from coastal sediment.</title>
        <authorList>
            <person name="Zhou Z.Y."/>
            <person name="An J."/>
            <person name="Jia Y.W."/>
            <person name="Du Z.J."/>
        </authorList>
    </citation>
    <scope>NUCLEOTIDE SEQUENCE</scope>
    <source>
        <strain evidence="6">C2-7</strain>
    </source>
</reference>
<proteinExistence type="inferred from homology"/>
<dbReference type="Gene3D" id="3.90.550.10">
    <property type="entry name" value="Spore Coat Polysaccharide Biosynthesis Protein SpsA, Chain A"/>
    <property type="match status" value="1"/>
</dbReference>
<keyword evidence="3 6" id="KW-0808">Transferase</keyword>
<evidence type="ECO:0000256" key="4">
    <source>
        <dbReference type="SAM" id="Phobius"/>
    </source>
</evidence>
<dbReference type="EC" id="2.4.-.-" evidence="6"/>
<keyword evidence="4" id="KW-0472">Membrane</keyword>
<feature type="transmembrane region" description="Helical" evidence="4">
    <location>
        <begin position="317"/>
        <end position="336"/>
    </location>
</feature>
<evidence type="ECO:0000256" key="3">
    <source>
        <dbReference type="ARBA" id="ARBA00022679"/>
    </source>
</evidence>